<evidence type="ECO:0000313" key="1">
    <source>
        <dbReference type="EMBL" id="MBO0952983.1"/>
    </source>
</evidence>
<keyword evidence="2" id="KW-1185">Reference proteome</keyword>
<sequence length="155" mass="17590">MKKSASYIVSLLVALALLFAWQVYMDVPLVIEPMGDQGNCLENNSLGQCRAYLVDNTSLFHQEKNLAALKAHALRLSKQQLAGGWSHIYYFRRTRWTSENMTSVSSKPMEELAQWDRTIHPLFPEMGSSFLCVITVGLMAQAGEQLRVDKNFRYG</sequence>
<dbReference type="RefSeq" id="WP_207332935.1">
    <property type="nucleotide sequence ID" value="NZ_JAFMYW010000017.1"/>
</dbReference>
<name>A0ABS3JSI0_9BACT</name>
<dbReference type="Proteomes" id="UP000664628">
    <property type="component" value="Unassembled WGS sequence"/>
</dbReference>
<evidence type="ECO:0000313" key="2">
    <source>
        <dbReference type="Proteomes" id="UP000664628"/>
    </source>
</evidence>
<organism evidence="1 2">
    <name type="scientific">Fibrella forsythiae</name>
    <dbReference type="NCBI Taxonomy" id="2817061"/>
    <lineage>
        <taxon>Bacteria</taxon>
        <taxon>Pseudomonadati</taxon>
        <taxon>Bacteroidota</taxon>
        <taxon>Cytophagia</taxon>
        <taxon>Cytophagales</taxon>
        <taxon>Spirosomataceae</taxon>
        <taxon>Fibrella</taxon>
    </lineage>
</organism>
<dbReference type="EMBL" id="JAFMYW010000017">
    <property type="protein sequence ID" value="MBO0952983.1"/>
    <property type="molecule type" value="Genomic_DNA"/>
</dbReference>
<reference evidence="1 2" key="1">
    <citation type="submission" date="2021-03" db="EMBL/GenBank/DDBJ databases">
        <title>Fibrella sp. HMF5405 genome sequencing and assembly.</title>
        <authorList>
            <person name="Kang H."/>
            <person name="Kim H."/>
            <person name="Bae S."/>
            <person name="Joh K."/>
        </authorList>
    </citation>
    <scope>NUCLEOTIDE SEQUENCE [LARGE SCALE GENOMIC DNA]</scope>
    <source>
        <strain evidence="1 2">HMF5405</strain>
    </source>
</reference>
<protein>
    <submittedName>
        <fullName evidence="1">Uncharacterized protein</fullName>
    </submittedName>
</protein>
<gene>
    <name evidence="1" type="ORF">J2I46_30700</name>
</gene>
<accession>A0ABS3JSI0</accession>
<comment type="caution">
    <text evidence="1">The sequence shown here is derived from an EMBL/GenBank/DDBJ whole genome shotgun (WGS) entry which is preliminary data.</text>
</comment>
<proteinExistence type="predicted"/>